<dbReference type="AlphaFoldDB" id="A0A1G7G4P2"/>
<feature type="compositionally biased region" description="Basic and acidic residues" evidence="1">
    <location>
        <begin position="188"/>
        <end position="201"/>
    </location>
</feature>
<accession>A0A1G7G4P2</accession>
<evidence type="ECO:0000313" key="2">
    <source>
        <dbReference type="EMBL" id="SDE83088.1"/>
    </source>
</evidence>
<dbReference type="EMBL" id="FNAV01000008">
    <property type="protein sequence ID" value="SDE83088.1"/>
    <property type="molecule type" value="Genomic_DNA"/>
</dbReference>
<evidence type="ECO:0000313" key="3">
    <source>
        <dbReference type="Proteomes" id="UP000198994"/>
    </source>
</evidence>
<dbReference type="STRING" id="282683.SAMN04488105_108122"/>
<feature type="region of interest" description="Disordered" evidence="1">
    <location>
        <begin position="105"/>
        <end position="215"/>
    </location>
</feature>
<reference evidence="3" key="1">
    <citation type="submission" date="2016-10" db="EMBL/GenBank/DDBJ databases">
        <authorList>
            <person name="Varghese N."/>
            <person name="Submissions S."/>
        </authorList>
    </citation>
    <scope>NUCLEOTIDE SEQUENCE [LARGE SCALE GENOMIC DNA]</scope>
    <source>
        <strain evidence="3">DSM 10146</strain>
    </source>
</reference>
<name>A0A1G7G4P2_9RHOB</name>
<gene>
    <name evidence="2" type="ORF">SAMN04488105_108122</name>
</gene>
<protein>
    <submittedName>
        <fullName evidence="2">Uncharacterized protein</fullName>
    </submittedName>
</protein>
<dbReference type="Proteomes" id="UP000198994">
    <property type="component" value="Unassembled WGS sequence"/>
</dbReference>
<organism evidence="2 3">
    <name type="scientific">Salipiger thiooxidans</name>
    <dbReference type="NCBI Taxonomy" id="282683"/>
    <lineage>
        <taxon>Bacteria</taxon>
        <taxon>Pseudomonadati</taxon>
        <taxon>Pseudomonadota</taxon>
        <taxon>Alphaproteobacteria</taxon>
        <taxon>Rhodobacterales</taxon>
        <taxon>Roseobacteraceae</taxon>
        <taxon>Salipiger</taxon>
    </lineage>
</organism>
<sequence length="215" mass="22717">MMSSTSRVRPSLIFSSIHARRSGSVRVCSGSGVWTGVGQGVLTRMPGGRHSMAMPFTVPSSLCLVVQLTARSTPPTWPICPAAAPAEGLVSALSWWRPPKAATPECASVEGARPPRPGKSVACFDASPALSSRMRRRNPAESGGLAEPEPLLRGSSNGRPRRSRSVSLSAMTTSSPCRPAGLRSPTPRPRDMPGTHRDPAPHRAPTSCPPERVRG</sequence>
<evidence type="ECO:0000256" key="1">
    <source>
        <dbReference type="SAM" id="MobiDB-lite"/>
    </source>
</evidence>
<keyword evidence="3" id="KW-1185">Reference proteome</keyword>
<proteinExistence type="predicted"/>